<sequence length="126" mass="12925">MAPAVSMELLRHPPQTTQPAHNVRGWHSQGRDAATSQITVSPIITAERAVHSLQLPRVRQATDEGCLSGEQGRAGPAQGPGAGAKGPQGAAGLEAANRHRPILPAGPVSCRGRHLGQGVWQGGTGG</sequence>
<gene>
    <name evidence="2" type="ORF">TPAR_00194</name>
</gene>
<evidence type="ECO:0000313" key="3">
    <source>
        <dbReference type="Proteomes" id="UP000237481"/>
    </source>
</evidence>
<dbReference type="Proteomes" id="UP000237481">
    <property type="component" value="Unassembled WGS sequence"/>
</dbReference>
<evidence type="ECO:0000256" key="1">
    <source>
        <dbReference type="SAM" id="MobiDB-lite"/>
    </source>
</evidence>
<protein>
    <submittedName>
        <fullName evidence="2">Uncharacterized protein</fullName>
    </submittedName>
</protein>
<feature type="region of interest" description="Disordered" evidence="1">
    <location>
        <begin position="64"/>
        <end position="93"/>
    </location>
</feature>
<evidence type="ECO:0000313" key="2">
    <source>
        <dbReference type="EMBL" id="POR39614.1"/>
    </source>
</evidence>
<dbReference type="EMBL" id="PKSG01000025">
    <property type="protein sequence ID" value="POR39614.1"/>
    <property type="molecule type" value="Genomic_DNA"/>
</dbReference>
<accession>A0A2S4LAZ4</accession>
<organism evidence="2 3">
    <name type="scientific">Tolypocladium paradoxum</name>
    <dbReference type="NCBI Taxonomy" id="94208"/>
    <lineage>
        <taxon>Eukaryota</taxon>
        <taxon>Fungi</taxon>
        <taxon>Dikarya</taxon>
        <taxon>Ascomycota</taxon>
        <taxon>Pezizomycotina</taxon>
        <taxon>Sordariomycetes</taxon>
        <taxon>Hypocreomycetidae</taxon>
        <taxon>Hypocreales</taxon>
        <taxon>Ophiocordycipitaceae</taxon>
        <taxon>Tolypocladium</taxon>
    </lineage>
</organism>
<name>A0A2S4LAZ4_9HYPO</name>
<keyword evidence="3" id="KW-1185">Reference proteome</keyword>
<dbReference type="AlphaFoldDB" id="A0A2S4LAZ4"/>
<proteinExistence type="predicted"/>
<reference evidence="2 3" key="1">
    <citation type="submission" date="2018-01" db="EMBL/GenBank/DDBJ databases">
        <title>Harnessing the power of phylogenomics to disentangle the directionality and signatures of interkingdom host jumping in the parasitic fungal genus Tolypocladium.</title>
        <authorList>
            <person name="Quandt C.A."/>
            <person name="Patterson W."/>
            <person name="Spatafora J.W."/>
        </authorList>
    </citation>
    <scope>NUCLEOTIDE SEQUENCE [LARGE SCALE GENOMIC DNA]</scope>
    <source>
        <strain evidence="2 3">NRBC 100945</strain>
    </source>
</reference>
<comment type="caution">
    <text evidence="2">The sequence shown here is derived from an EMBL/GenBank/DDBJ whole genome shotgun (WGS) entry which is preliminary data.</text>
</comment>